<evidence type="ECO:0000313" key="9">
    <source>
        <dbReference type="EMBL" id="QHI69818.1"/>
    </source>
</evidence>
<dbReference type="CDD" id="cd16144">
    <property type="entry name" value="ARS_like"/>
    <property type="match status" value="1"/>
</dbReference>
<evidence type="ECO:0000259" key="8">
    <source>
        <dbReference type="Pfam" id="PF00884"/>
    </source>
</evidence>
<protein>
    <submittedName>
        <fullName evidence="9">Sulfatase-like hydrolase/transferase</fullName>
    </submittedName>
</protein>
<dbReference type="GO" id="GO:0046872">
    <property type="term" value="F:metal ion binding"/>
    <property type="evidence" value="ECO:0007669"/>
    <property type="project" value="UniProtKB-KW"/>
</dbReference>
<dbReference type="PANTHER" id="PTHR42693:SF42">
    <property type="entry name" value="ARYLSULFATASE G"/>
    <property type="match status" value="1"/>
</dbReference>
<name>A0A6P1MCN0_9BACT</name>
<organism evidence="9 10">
    <name type="scientific">Tichowtungia aerotolerans</name>
    <dbReference type="NCBI Taxonomy" id="2697043"/>
    <lineage>
        <taxon>Bacteria</taxon>
        <taxon>Pseudomonadati</taxon>
        <taxon>Kiritimatiellota</taxon>
        <taxon>Tichowtungiia</taxon>
        <taxon>Tichowtungiales</taxon>
        <taxon>Tichowtungiaceae</taxon>
        <taxon>Tichowtungia</taxon>
    </lineage>
</organism>
<proteinExistence type="inferred from homology"/>
<comment type="cofactor">
    <cofactor evidence="1">
        <name>Ca(2+)</name>
        <dbReference type="ChEBI" id="CHEBI:29108"/>
    </cofactor>
</comment>
<dbReference type="RefSeq" id="WP_160629000.1">
    <property type="nucleotide sequence ID" value="NZ_CP047593.1"/>
</dbReference>
<evidence type="ECO:0000256" key="3">
    <source>
        <dbReference type="ARBA" id="ARBA00022723"/>
    </source>
</evidence>
<keyword evidence="6" id="KW-0106">Calcium</keyword>
<feature type="chain" id="PRO_5026813023" evidence="7">
    <location>
        <begin position="24"/>
        <end position="629"/>
    </location>
</feature>
<dbReference type="InterPro" id="IPR024607">
    <property type="entry name" value="Sulfatase_CS"/>
</dbReference>
<keyword evidence="5 9" id="KW-0378">Hydrolase</keyword>
<sequence>MNCKKLSGFGALALVAMSSQVHAKPSEQKMNVVFFLVDDMGWMDSSVYGSQFYKTPALERLAQSSVRFVNAYSASPLCSPSRAGIMSGQYPARHGLTTAWGHLPIDPDLPEYQDPKPWSPVLLPNSKRVLELEQYTVAEAFRDAGYRTGFVGKWHLGLDEAYWPEQQGFEFTFHGAPDAGPRTYFSPYQFKAGTVADGPDGEYLTDRATEEALRYIHNGDQRPFFLCLWHWAVHGPWYAKQEQIDYFKHHPDPTGLQKSPTMAAMLESMDESLGRLLDDLEKSGLDENTIIIFTSDNGGVVKKGPKEEQGIPATCNAPLRNGKASVFEGGTRVPALIRWPGVTDQSRVDETPIMGIDYYPTLLEMCGIAPNPQQIIDGVSLVPLLKGRDIQRDGLFCFFPHSFGKWSPAGAWVRQGDWKLIEVFDPGRFYPEPYELYNLNDDIGETQNLADRYPERVAAMKAMLQQHYKDTNARMPIPNPDYEKPDLSAAQASPVQQNFQGWIESGPGNPLSLKDGGLCVDTRGIATSRLPNAKGPLRVCIRTKVSGVPHGVFFWREGDQKQFGADRRIPFHLKSGEWEEHSIDFSAAAPLAGLRIDLGLRKQAPAQVEWIKLFKADGTLLQPWDFSID</sequence>
<dbReference type="Proteomes" id="UP000464954">
    <property type="component" value="Chromosome"/>
</dbReference>
<evidence type="ECO:0000313" key="10">
    <source>
        <dbReference type="Proteomes" id="UP000464954"/>
    </source>
</evidence>
<feature type="signal peptide" evidence="7">
    <location>
        <begin position="1"/>
        <end position="23"/>
    </location>
</feature>
<dbReference type="Gene3D" id="3.40.720.10">
    <property type="entry name" value="Alkaline Phosphatase, subunit A"/>
    <property type="match status" value="1"/>
</dbReference>
<accession>A0A6P1MCN0</accession>
<dbReference type="GO" id="GO:0016740">
    <property type="term" value="F:transferase activity"/>
    <property type="evidence" value="ECO:0007669"/>
    <property type="project" value="UniProtKB-KW"/>
</dbReference>
<evidence type="ECO:0000256" key="5">
    <source>
        <dbReference type="ARBA" id="ARBA00022801"/>
    </source>
</evidence>
<keyword evidence="10" id="KW-1185">Reference proteome</keyword>
<dbReference type="GO" id="GO:0004065">
    <property type="term" value="F:arylsulfatase activity"/>
    <property type="evidence" value="ECO:0007669"/>
    <property type="project" value="TreeGrafter"/>
</dbReference>
<evidence type="ECO:0000256" key="4">
    <source>
        <dbReference type="ARBA" id="ARBA00022729"/>
    </source>
</evidence>
<dbReference type="Pfam" id="PF00884">
    <property type="entry name" value="Sulfatase"/>
    <property type="match status" value="1"/>
</dbReference>
<evidence type="ECO:0000256" key="2">
    <source>
        <dbReference type="ARBA" id="ARBA00008779"/>
    </source>
</evidence>
<dbReference type="AlphaFoldDB" id="A0A6P1MCN0"/>
<dbReference type="PROSITE" id="PS00149">
    <property type="entry name" value="SULFATASE_2"/>
    <property type="match status" value="1"/>
</dbReference>
<reference evidence="9 10" key="1">
    <citation type="submission" date="2020-01" db="EMBL/GenBank/DDBJ databases">
        <title>Ponticoccus aerotolerans gen. nov., sp. nov., an anaerobic bacterium and proposal of Ponticoccusceae fam. nov., Ponticoccusles ord. nov. and Ponticoccuse classis nov. in the phylum Kiritimatiellaeota.</title>
        <authorList>
            <person name="Zhou L.Y."/>
            <person name="Du Z.J."/>
        </authorList>
    </citation>
    <scope>NUCLEOTIDE SEQUENCE [LARGE SCALE GENOMIC DNA]</scope>
    <source>
        <strain evidence="9 10">S-5007</strain>
    </source>
</reference>
<dbReference type="InterPro" id="IPR000917">
    <property type="entry name" value="Sulfatase_N"/>
</dbReference>
<evidence type="ECO:0000256" key="1">
    <source>
        <dbReference type="ARBA" id="ARBA00001913"/>
    </source>
</evidence>
<evidence type="ECO:0000256" key="7">
    <source>
        <dbReference type="SAM" id="SignalP"/>
    </source>
</evidence>
<keyword evidence="3" id="KW-0479">Metal-binding</keyword>
<dbReference type="KEGG" id="taer:GT409_10275"/>
<dbReference type="Gene3D" id="3.30.1120.10">
    <property type="match status" value="1"/>
</dbReference>
<keyword evidence="9" id="KW-0808">Transferase</keyword>
<dbReference type="EMBL" id="CP047593">
    <property type="protein sequence ID" value="QHI69818.1"/>
    <property type="molecule type" value="Genomic_DNA"/>
</dbReference>
<dbReference type="PANTHER" id="PTHR42693">
    <property type="entry name" value="ARYLSULFATASE FAMILY MEMBER"/>
    <property type="match status" value="1"/>
</dbReference>
<keyword evidence="4 7" id="KW-0732">Signal</keyword>
<feature type="domain" description="Sulfatase N-terminal" evidence="8">
    <location>
        <begin position="31"/>
        <end position="368"/>
    </location>
</feature>
<dbReference type="InterPro" id="IPR050738">
    <property type="entry name" value="Sulfatase"/>
</dbReference>
<dbReference type="SUPFAM" id="SSF53649">
    <property type="entry name" value="Alkaline phosphatase-like"/>
    <property type="match status" value="1"/>
</dbReference>
<comment type="similarity">
    <text evidence="2">Belongs to the sulfatase family.</text>
</comment>
<gene>
    <name evidence="9" type="ORF">GT409_10275</name>
</gene>
<dbReference type="InterPro" id="IPR017850">
    <property type="entry name" value="Alkaline_phosphatase_core_sf"/>
</dbReference>
<evidence type="ECO:0000256" key="6">
    <source>
        <dbReference type="ARBA" id="ARBA00022837"/>
    </source>
</evidence>